<dbReference type="InterPro" id="IPR037202">
    <property type="entry name" value="ESCRT_assembly_dom"/>
</dbReference>
<dbReference type="GO" id="GO:0015031">
    <property type="term" value="P:protein transport"/>
    <property type="evidence" value="ECO:0007669"/>
    <property type="project" value="UniProtKB-UniRule"/>
</dbReference>
<dbReference type="InterPro" id="IPR017916">
    <property type="entry name" value="SB_dom"/>
</dbReference>
<dbReference type="GO" id="GO:0043130">
    <property type="term" value="F:ubiquitin binding"/>
    <property type="evidence" value="ECO:0007669"/>
    <property type="project" value="TreeGrafter"/>
</dbReference>
<keyword evidence="4 5" id="KW-0653">Protein transport</keyword>
<comment type="caution">
    <text evidence="8">The sequence shown here is derived from an EMBL/GenBank/DDBJ whole genome shotgun (WGS) entry which is preliminary data.</text>
</comment>
<dbReference type="GO" id="GO:0000813">
    <property type="term" value="C:ESCRT I complex"/>
    <property type="evidence" value="ECO:0007669"/>
    <property type="project" value="TreeGrafter"/>
</dbReference>
<keyword evidence="6" id="KW-0175">Coiled coil</keyword>
<feature type="domain" description="SB" evidence="7">
    <location>
        <begin position="69"/>
        <end position="137"/>
    </location>
</feature>
<accession>A0A7J7IR93</accession>
<sequence>MDVLRKTQQDLNDGQAKLDKMAATIDTESEECEKAISLLTSKLPELKEEMEKRSNEEELPIEDAIETTAPIYKQLLLSFAEEQAIEDALYILGDSLRREVIEIEPYLKKVRDLSRKQFMLRALIQKCREKAGLSDVYS</sequence>
<evidence type="ECO:0000256" key="1">
    <source>
        <dbReference type="ARBA" id="ARBA00004177"/>
    </source>
</evidence>
<dbReference type="Proteomes" id="UP000593567">
    <property type="component" value="Unassembled WGS sequence"/>
</dbReference>
<dbReference type="Gene3D" id="6.10.250.370">
    <property type="match status" value="1"/>
</dbReference>
<protein>
    <submittedName>
        <fullName evidence="8">TSG101</fullName>
    </submittedName>
</protein>
<dbReference type="EMBL" id="VXIV02003532">
    <property type="protein sequence ID" value="KAF6016472.1"/>
    <property type="molecule type" value="Genomic_DNA"/>
</dbReference>
<proteinExistence type="predicted"/>
<feature type="coiled-coil region" evidence="6">
    <location>
        <begin position="29"/>
        <end position="56"/>
    </location>
</feature>
<dbReference type="SUPFAM" id="SSF140111">
    <property type="entry name" value="Endosomal sorting complex assembly domain"/>
    <property type="match status" value="1"/>
</dbReference>
<evidence type="ECO:0000256" key="2">
    <source>
        <dbReference type="ARBA" id="ARBA00022448"/>
    </source>
</evidence>
<evidence type="ECO:0000256" key="3">
    <source>
        <dbReference type="ARBA" id="ARBA00022753"/>
    </source>
</evidence>
<organism evidence="8 9">
    <name type="scientific">Bugula neritina</name>
    <name type="common">Brown bryozoan</name>
    <name type="synonym">Sertularia neritina</name>
    <dbReference type="NCBI Taxonomy" id="10212"/>
    <lineage>
        <taxon>Eukaryota</taxon>
        <taxon>Metazoa</taxon>
        <taxon>Spiralia</taxon>
        <taxon>Lophotrochozoa</taxon>
        <taxon>Bryozoa</taxon>
        <taxon>Gymnolaemata</taxon>
        <taxon>Cheilostomatida</taxon>
        <taxon>Flustrina</taxon>
        <taxon>Buguloidea</taxon>
        <taxon>Bugulidae</taxon>
        <taxon>Bugula</taxon>
    </lineage>
</organism>
<evidence type="ECO:0000256" key="5">
    <source>
        <dbReference type="PROSITE-ProRule" id="PRU00644"/>
    </source>
</evidence>
<dbReference type="GO" id="GO:0008333">
    <property type="term" value="P:endosome to lysosome transport"/>
    <property type="evidence" value="ECO:0007669"/>
    <property type="project" value="TreeGrafter"/>
</dbReference>
<dbReference type="Gene3D" id="6.10.140.820">
    <property type="match status" value="1"/>
</dbReference>
<evidence type="ECO:0000313" key="9">
    <source>
        <dbReference type="Proteomes" id="UP000593567"/>
    </source>
</evidence>
<dbReference type="OrthoDB" id="306304at2759"/>
<dbReference type="Pfam" id="PF09454">
    <property type="entry name" value="Vps23_core"/>
    <property type="match status" value="1"/>
</dbReference>
<dbReference type="PANTHER" id="PTHR23306">
    <property type="entry name" value="TUMOR SUSCEPTIBILITY GENE 101 PROTEIN-RELATED"/>
    <property type="match status" value="1"/>
</dbReference>
<dbReference type="AlphaFoldDB" id="A0A7J7IR93"/>
<comment type="subcellular location">
    <subcellularLocation>
        <location evidence="1">Endosome</location>
    </subcellularLocation>
</comment>
<keyword evidence="3" id="KW-0967">Endosome</keyword>
<reference evidence="8" key="1">
    <citation type="submission" date="2020-06" db="EMBL/GenBank/DDBJ databases">
        <title>Draft genome of Bugula neritina, a colonial animal packing powerful symbionts and potential medicines.</title>
        <authorList>
            <person name="Rayko M."/>
        </authorList>
    </citation>
    <scope>NUCLEOTIDE SEQUENCE [LARGE SCALE GENOMIC DNA]</scope>
    <source>
        <strain evidence="8">Kwan_BN1</strain>
    </source>
</reference>
<evidence type="ECO:0000256" key="4">
    <source>
        <dbReference type="ARBA" id="ARBA00022927"/>
    </source>
</evidence>
<dbReference type="InterPro" id="IPR052070">
    <property type="entry name" value="ESCRT-I_UEV_domain"/>
</dbReference>
<dbReference type="PROSITE" id="PS51312">
    <property type="entry name" value="SB"/>
    <property type="match status" value="1"/>
</dbReference>
<evidence type="ECO:0000313" key="8">
    <source>
        <dbReference type="EMBL" id="KAF6016472.1"/>
    </source>
</evidence>
<keyword evidence="2 5" id="KW-0813">Transport</keyword>
<evidence type="ECO:0000256" key="6">
    <source>
        <dbReference type="SAM" id="Coils"/>
    </source>
</evidence>
<gene>
    <name evidence="8" type="ORF">EB796_025216</name>
</gene>
<evidence type="ECO:0000259" key="7">
    <source>
        <dbReference type="PROSITE" id="PS51312"/>
    </source>
</evidence>
<dbReference type="PANTHER" id="PTHR23306:SF3">
    <property type="entry name" value="TUMOR SUPPRESSOR PROTEIN 101"/>
    <property type="match status" value="1"/>
</dbReference>
<keyword evidence="9" id="KW-1185">Reference proteome</keyword>
<name>A0A7J7IR93_BUGNE</name>